<dbReference type="Gene3D" id="3.40.50.1820">
    <property type="entry name" value="alpha/beta hydrolase"/>
    <property type="match status" value="1"/>
</dbReference>
<dbReference type="NCBIfam" id="TIGR01840">
    <property type="entry name" value="esterase_phb"/>
    <property type="match status" value="1"/>
</dbReference>
<dbReference type="RefSeq" id="WP_209665224.1">
    <property type="nucleotide sequence ID" value="NZ_JAGGMS010000001.1"/>
</dbReference>
<dbReference type="Pfam" id="PF10503">
    <property type="entry name" value="Esterase_PHB"/>
    <property type="match status" value="1"/>
</dbReference>
<dbReference type="InterPro" id="IPR010126">
    <property type="entry name" value="Esterase_phb"/>
</dbReference>
<evidence type="ECO:0000313" key="4">
    <source>
        <dbReference type="EMBL" id="MBP2181855.1"/>
    </source>
</evidence>
<dbReference type="PANTHER" id="PTHR43037">
    <property type="entry name" value="UNNAMED PRODUCT-RELATED"/>
    <property type="match status" value="1"/>
</dbReference>
<dbReference type="PANTHER" id="PTHR43037:SF1">
    <property type="entry name" value="BLL1128 PROTEIN"/>
    <property type="match status" value="1"/>
</dbReference>
<feature type="signal peptide" evidence="3">
    <location>
        <begin position="1"/>
        <end position="23"/>
    </location>
</feature>
<sequence length="310" mass="31831">MRTLTIALALLATLLTGVTPASAANIVEVTGFGSNPGALKMFRYLPDGLPAGRPIVVAMHGCTQDATGYGTGSGWRALADSGKFSVVLPQQQSGNNLNKCFNWFQAGDTTRGSGEAESIAQMVRRTQADTGGTSAYATGLSAGGGMTSVMLAAYPDLFAGGAVVAGLPYACAATMVEAFSCMNPGKDRTAAAWGSSVRSASPHQGPWPVVSLWQGTADYTVAAANQRELVEQWTNVHGVAATPSETDSVAGYPHATYRDGNGRAVVETYSLTGMGHGQPVDPPTCGTAGAYILDVNLCAAGKIAAFWGLV</sequence>
<protein>
    <submittedName>
        <fullName evidence="4">Poly(Hydroxyalkanoate) depolymerase family esterase</fullName>
    </submittedName>
</protein>
<accession>A0ABS4PR02</accession>
<name>A0ABS4PR02_9PSEU</name>
<reference evidence="4 5" key="1">
    <citation type="submission" date="2021-03" db="EMBL/GenBank/DDBJ databases">
        <title>Sequencing the genomes of 1000 actinobacteria strains.</title>
        <authorList>
            <person name="Klenk H.-P."/>
        </authorList>
    </citation>
    <scope>NUCLEOTIDE SEQUENCE [LARGE SCALE GENOMIC DNA]</scope>
    <source>
        <strain evidence="4 5">DSM 45510</strain>
    </source>
</reference>
<dbReference type="InterPro" id="IPR050955">
    <property type="entry name" value="Plant_Biomass_Hydrol_Est"/>
</dbReference>
<keyword evidence="2" id="KW-0378">Hydrolase</keyword>
<proteinExistence type="predicted"/>
<dbReference type="InterPro" id="IPR029058">
    <property type="entry name" value="AB_hydrolase_fold"/>
</dbReference>
<evidence type="ECO:0000256" key="1">
    <source>
        <dbReference type="ARBA" id="ARBA00022729"/>
    </source>
</evidence>
<evidence type="ECO:0000256" key="2">
    <source>
        <dbReference type="ARBA" id="ARBA00022801"/>
    </source>
</evidence>
<comment type="caution">
    <text evidence="4">The sequence shown here is derived from an EMBL/GenBank/DDBJ whole genome shotgun (WGS) entry which is preliminary data.</text>
</comment>
<dbReference type="Proteomes" id="UP000741013">
    <property type="component" value="Unassembled WGS sequence"/>
</dbReference>
<organism evidence="4 5">
    <name type="scientific">Amycolatopsis magusensis</name>
    <dbReference type="NCBI Taxonomy" id="882444"/>
    <lineage>
        <taxon>Bacteria</taxon>
        <taxon>Bacillati</taxon>
        <taxon>Actinomycetota</taxon>
        <taxon>Actinomycetes</taxon>
        <taxon>Pseudonocardiales</taxon>
        <taxon>Pseudonocardiaceae</taxon>
        <taxon>Amycolatopsis</taxon>
    </lineage>
</organism>
<feature type="chain" id="PRO_5046385823" evidence="3">
    <location>
        <begin position="24"/>
        <end position="310"/>
    </location>
</feature>
<evidence type="ECO:0000313" key="5">
    <source>
        <dbReference type="Proteomes" id="UP000741013"/>
    </source>
</evidence>
<keyword evidence="1 3" id="KW-0732">Signal</keyword>
<dbReference type="EMBL" id="JAGGMS010000001">
    <property type="protein sequence ID" value="MBP2181855.1"/>
    <property type="molecule type" value="Genomic_DNA"/>
</dbReference>
<evidence type="ECO:0000256" key="3">
    <source>
        <dbReference type="SAM" id="SignalP"/>
    </source>
</evidence>
<gene>
    <name evidence="4" type="ORF">JOM49_003381</name>
</gene>
<keyword evidence="5" id="KW-1185">Reference proteome</keyword>
<dbReference type="SUPFAM" id="SSF53474">
    <property type="entry name" value="alpha/beta-Hydrolases"/>
    <property type="match status" value="2"/>
</dbReference>